<evidence type="ECO:0000313" key="2">
    <source>
        <dbReference type="Proteomes" id="UP000828048"/>
    </source>
</evidence>
<gene>
    <name evidence="1" type="ORF">Vadar_009125</name>
</gene>
<protein>
    <submittedName>
        <fullName evidence="1">Uncharacterized protein</fullName>
    </submittedName>
</protein>
<dbReference type="EMBL" id="CM037153">
    <property type="protein sequence ID" value="KAH7857113.1"/>
    <property type="molecule type" value="Genomic_DNA"/>
</dbReference>
<evidence type="ECO:0000313" key="1">
    <source>
        <dbReference type="EMBL" id="KAH7857113.1"/>
    </source>
</evidence>
<proteinExistence type="predicted"/>
<dbReference type="Proteomes" id="UP000828048">
    <property type="component" value="Chromosome 3"/>
</dbReference>
<accession>A0ACB7YV14</accession>
<keyword evidence="2" id="KW-1185">Reference proteome</keyword>
<comment type="caution">
    <text evidence="1">The sequence shown here is derived from an EMBL/GenBank/DDBJ whole genome shotgun (WGS) entry which is preliminary data.</text>
</comment>
<sequence>MVRKEATKDLNEGFPQLNFDTLASDQVVAVTVEDFGIEEVEMCLKSKENDGMSLKGAAEDVNVVDEEGSPQLNYDALLSDGASAVTVDVNSVVAKDIPPPQFSATAQQDNPDEDFGNEELWEDDAKHLKGGTLQNTSRGGLAESNVDVNTSSDQTSSKKRSTSVSGKGETKTNKPRSTKPTNENKGEVPETVFRSSLRGIIMLIKELNLRTCHKKVLKRTPFWGIFEAIIENKLSTTQCRKSDKMIIEIINTYDPVAQKFRLGMESVELTPADMVSIFGISCGNECVSLKYACQEKVELVARRKISKRLTSTSLKQHLRKYVASDEKDDIEDVARLLYVYLCHTFFFPTATTVKWVYLNHVEDLDRLRGYDWNGAIINELMSSITKHLHEPAKVKGCVMALLYWLCEHTNLSEALDPEHPLGIVKWNISKVVSNFKKTRLKDLKAGQVVSRQANIAGTANDEVPVEYMYIVQDSVSSGDVPASNQGNDACSEAGLHCDEALPSPSNRHDCDDEPNTFTDMVGIRNYNGPPPLDHASSKNSWQSAPSNSLPPSSPQSKNHGEVSFAGLMDPIELEGLLCRIEKPGAQTTPLLSNMAAFHLQTGLVISLKSSPSLDDIITLVNGIFSSLKSLDVDINTLYEKVKAFVKYSALWAKVGDTSNQGLSLEELEAQYEVKRAQFGGMTNNYDKTLSIVTKHAERVTSLEDEISRTKEKLKSLEYDLSLYKDKQSSSQSDLVKFSEHITKSRKDLNAAKEAFEQRKKKGVHRDAVKEALDAAKASLMLLIPHHPSFPLVD</sequence>
<organism evidence="1 2">
    <name type="scientific">Vaccinium darrowii</name>
    <dbReference type="NCBI Taxonomy" id="229202"/>
    <lineage>
        <taxon>Eukaryota</taxon>
        <taxon>Viridiplantae</taxon>
        <taxon>Streptophyta</taxon>
        <taxon>Embryophyta</taxon>
        <taxon>Tracheophyta</taxon>
        <taxon>Spermatophyta</taxon>
        <taxon>Magnoliopsida</taxon>
        <taxon>eudicotyledons</taxon>
        <taxon>Gunneridae</taxon>
        <taxon>Pentapetalae</taxon>
        <taxon>asterids</taxon>
        <taxon>Ericales</taxon>
        <taxon>Ericaceae</taxon>
        <taxon>Vaccinioideae</taxon>
        <taxon>Vaccinieae</taxon>
        <taxon>Vaccinium</taxon>
    </lineage>
</organism>
<reference evidence="1 2" key="1">
    <citation type="journal article" date="2021" name="Hortic Res">
        <title>High-quality reference genome and annotation aids understanding of berry development for evergreen blueberry (Vaccinium darrowii).</title>
        <authorList>
            <person name="Yu J."/>
            <person name="Hulse-Kemp A.M."/>
            <person name="Babiker E."/>
            <person name="Staton M."/>
        </authorList>
    </citation>
    <scope>NUCLEOTIDE SEQUENCE [LARGE SCALE GENOMIC DNA]</scope>
    <source>
        <strain evidence="2">cv. NJ 8807/NJ 8810</strain>
        <tissue evidence="1">Young leaf</tissue>
    </source>
</reference>
<name>A0ACB7YV14_9ERIC</name>